<evidence type="ECO:0000313" key="2">
    <source>
        <dbReference type="Proteomes" id="UP000886998"/>
    </source>
</evidence>
<comment type="caution">
    <text evidence="1">The sequence shown here is derived from an EMBL/GenBank/DDBJ whole genome shotgun (WGS) entry which is preliminary data.</text>
</comment>
<reference evidence="1" key="1">
    <citation type="submission" date="2020-08" db="EMBL/GenBank/DDBJ databases">
        <title>Multicomponent nature underlies the extraordinary mechanical properties of spider dragline silk.</title>
        <authorList>
            <person name="Kono N."/>
            <person name="Nakamura H."/>
            <person name="Mori M."/>
            <person name="Yoshida Y."/>
            <person name="Ohtoshi R."/>
            <person name="Malay A.D."/>
            <person name="Moran D.A.P."/>
            <person name="Tomita M."/>
            <person name="Numata K."/>
            <person name="Arakawa K."/>
        </authorList>
    </citation>
    <scope>NUCLEOTIDE SEQUENCE</scope>
</reference>
<accession>A0A8X6Y2Q6</accession>
<proteinExistence type="predicted"/>
<dbReference type="AlphaFoldDB" id="A0A8X6Y2Q6"/>
<keyword evidence="2" id="KW-1185">Reference proteome</keyword>
<gene>
    <name evidence="1" type="ORF">TNIN_244901</name>
</gene>
<dbReference type="Proteomes" id="UP000886998">
    <property type="component" value="Unassembled WGS sequence"/>
</dbReference>
<evidence type="ECO:0000313" key="1">
    <source>
        <dbReference type="EMBL" id="GFY64976.1"/>
    </source>
</evidence>
<sequence length="92" mass="10642">MEALTDNTYRILAHMNLTCNESKEMDAKDKDCRSSVFPQVVFQDILPSLLQLGNCEKPISLPSQTVMQGILNKSLEDLQLLLSQVREWWFRK</sequence>
<dbReference type="EMBL" id="BMAV01015476">
    <property type="protein sequence ID" value="GFY64976.1"/>
    <property type="molecule type" value="Genomic_DNA"/>
</dbReference>
<organism evidence="1 2">
    <name type="scientific">Trichonephila inaurata madagascariensis</name>
    <dbReference type="NCBI Taxonomy" id="2747483"/>
    <lineage>
        <taxon>Eukaryota</taxon>
        <taxon>Metazoa</taxon>
        <taxon>Ecdysozoa</taxon>
        <taxon>Arthropoda</taxon>
        <taxon>Chelicerata</taxon>
        <taxon>Arachnida</taxon>
        <taxon>Araneae</taxon>
        <taxon>Araneomorphae</taxon>
        <taxon>Entelegynae</taxon>
        <taxon>Araneoidea</taxon>
        <taxon>Nephilidae</taxon>
        <taxon>Trichonephila</taxon>
        <taxon>Trichonephila inaurata</taxon>
    </lineage>
</organism>
<name>A0A8X6Y2Q6_9ARAC</name>
<protein>
    <submittedName>
        <fullName evidence="1">Uncharacterized protein</fullName>
    </submittedName>
</protein>